<keyword evidence="5 10" id="KW-0819">tRNA processing</keyword>
<feature type="site" description="Interaction with substrate tRNA" evidence="10">
    <location>
        <position position="104"/>
    </location>
</feature>
<evidence type="ECO:0000313" key="15">
    <source>
        <dbReference type="Proteomes" id="UP000246351"/>
    </source>
</evidence>
<dbReference type="STRING" id="937773.SPSINT_1036"/>
<dbReference type="SUPFAM" id="SSF52540">
    <property type="entry name" value="P-loop containing nucleoside triphosphate hydrolases"/>
    <property type="match status" value="2"/>
</dbReference>
<dbReference type="PANTHER" id="PTHR11088:SF60">
    <property type="entry name" value="TRNA DIMETHYLALLYLTRANSFERASE"/>
    <property type="match status" value="1"/>
</dbReference>
<comment type="catalytic activity">
    <reaction evidence="9 10 11">
        <text>adenosine(37) in tRNA + dimethylallyl diphosphate = N(6)-dimethylallyladenosine(37) in tRNA + diphosphate</text>
        <dbReference type="Rhea" id="RHEA:26482"/>
        <dbReference type="Rhea" id="RHEA-COMP:10162"/>
        <dbReference type="Rhea" id="RHEA-COMP:10375"/>
        <dbReference type="ChEBI" id="CHEBI:33019"/>
        <dbReference type="ChEBI" id="CHEBI:57623"/>
        <dbReference type="ChEBI" id="CHEBI:74411"/>
        <dbReference type="ChEBI" id="CHEBI:74415"/>
        <dbReference type="EC" id="2.5.1.75"/>
    </reaction>
</comment>
<dbReference type="GO" id="GO:0005524">
    <property type="term" value="F:ATP binding"/>
    <property type="evidence" value="ECO:0007669"/>
    <property type="project" value="UniProtKB-UniRule"/>
</dbReference>
<dbReference type="HAMAP" id="MF_00185">
    <property type="entry name" value="IPP_trans"/>
    <property type="match status" value="1"/>
</dbReference>
<dbReference type="NCBIfam" id="TIGR00174">
    <property type="entry name" value="miaA"/>
    <property type="match status" value="1"/>
</dbReference>
<evidence type="ECO:0000256" key="2">
    <source>
        <dbReference type="ARBA" id="ARBA00003213"/>
    </source>
</evidence>
<evidence type="ECO:0000256" key="11">
    <source>
        <dbReference type="RuleBase" id="RU003783"/>
    </source>
</evidence>
<evidence type="ECO:0000256" key="3">
    <source>
        <dbReference type="ARBA" id="ARBA00005842"/>
    </source>
</evidence>
<comment type="similarity">
    <text evidence="3 10 13">Belongs to the IPP transferase family.</text>
</comment>
<protein>
    <recommendedName>
        <fullName evidence="10">tRNA dimethylallyltransferase</fullName>
        <ecNumber evidence="10">2.5.1.75</ecNumber>
    </recommendedName>
    <alternativeName>
        <fullName evidence="10">Dimethylallyl diphosphate:tRNA dimethylallyltransferase</fullName>
        <shortName evidence="10">DMAPP:tRNA dimethylallyltransferase</shortName>
        <shortName evidence="10">DMATase</shortName>
    </alternativeName>
    <alternativeName>
        <fullName evidence="10">Isopentenyl-diphosphate:tRNA isopentenyltransferase</fullName>
        <shortName evidence="10">IPP transferase</shortName>
        <shortName evidence="10">IPPT</shortName>
        <shortName evidence="10">IPTase</shortName>
    </alternativeName>
</protein>
<sequence>MSQNKPFIVAIVGPTASGKTELGVALAKAIDGEVISGDSMQVYQGMDIGTAKVTPDEMDGIPHHLIDILKPDETYSAYDFQQQAQQLITDITTRGKVPIIVGGTGLYIQSVIYDYQFDDETISPETEQRVAEQMAKLKSYTNEAIHDYLGTFDPISHQEIHPNNRKRVERAISYYLSTKKVLSNRKKSTQLTENYDTLLVGIKMSRDTLYSRINSRVDMMLSHGLLDEVQELIELGYESCQSMQAIGYKEIIPVIKNEMPLDEAITLLKQHSRNYAKRQMTWFTNKLNVHWLDREKMSLTSMLSELKPLINKRRNEHD</sequence>
<proteinExistence type="inferred from homology"/>
<evidence type="ECO:0000256" key="4">
    <source>
        <dbReference type="ARBA" id="ARBA00022679"/>
    </source>
</evidence>
<feature type="region of interest" description="Interaction with substrate tRNA" evidence="10">
    <location>
        <begin position="38"/>
        <end position="41"/>
    </location>
</feature>
<dbReference type="InterPro" id="IPR039657">
    <property type="entry name" value="Dimethylallyltransferase"/>
</dbReference>
<dbReference type="Proteomes" id="UP000246351">
    <property type="component" value="Unassembled WGS sequence"/>
</dbReference>
<feature type="site" description="Interaction with substrate tRNA" evidence="10">
    <location>
        <position position="129"/>
    </location>
</feature>
<evidence type="ECO:0000256" key="9">
    <source>
        <dbReference type="ARBA" id="ARBA00049563"/>
    </source>
</evidence>
<keyword evidence="4 10" id="KW-0808">Transferase</keyword>
<organism evidence="14 15">
    <name type="scientific">Staphylococcus pseudintermedius</name>
    <dbReference type="NCBI Taxonomy" id="283734"/>
    <lineage>
        <taxon>Bacteria</taxon>
        <taxon>Bacillati</taxon>
        <taxon>Bacillota</taxon>
        <taxon>Bacilli</taxon>
        <taxon>Bacillales</taxon>
        <taxon>Staphylococcaceae</taxon>
        <taxon>Staphylococcus</taxon>
        <taxon>Staphylococcus intermedius group</taxon>
    </lineage>
</organism>
<accession>A0A317ZB74</accession>
<dbReference type="Gene3D" id="3.40.50.300">
    <property type="entry name" value="P-loop containing nucleotide triphosphate hydrolases"/>
    <property type="match status" value="1"/>
</dbReference>
<reference evidence="14 15" key="1">
    <citation type="journal article" date="2018" name="Vet. Microbiol.">
        <title>Clonal diversity and geographic distribution of methicillin-resistant Staphylococcus pseudintermedius from Australian animals: Discovery of novel sequence types.</title>
        <authorList>
            <person name="Worthing K.A."/>
            <person name="Abraham S."/>
            <person name="Coombs G.W."/>
            <person name="Pang S."/>
            <person name="Saputra S."/>
            <person name="Jordan D."/>
            <person name="Trott D.J."/>
            <person name="Norris J.M."/>
        </authorList>
    </citation>
    <scope>NUCLEOTIDE SEQUENCE [LARGE SCALE GENOMIC DNA]</scope>
    <source>
        <strain evidence="14 15">ST71 3</strain>
    </source>
</reference>
<feature type="binding site" evidence="10">
    <location>
        <begin position="13"/>
        <end position="20"/>
    </location>
    <ligand>
        <name>ATP</name>
        <dbReference type="ChEBI" id="CHEBI:30616"/>
    </ligand>
</feature>
<evidence type="ECO:0000256" key="8">
    <source>
        <dbReference type="ARBA" id="ARBA00022842"/>
    </source>
</evidence>
<evidence type="ECO:0000256" key="12">
    <source>
        <dbReference type="RuleBase" id="RU003784"/>
    </source>
</evidence>
<dbReference type="PANTHER" id="PTHR11088">
    <property type="entry name" value="TRNA DIMETHYLALLYLTRANSFERASE"/>
    <property type="match status" value="1"/>
</dbReference>
<keyword evidence="7 10" id="KW-0067">ATP-binding</keyword>
<feature type="binding site" evidence="10">
    <location>
        <begin position="15"/>
        <end position="20"/>
    </location>
    <ligand>
        <name>substrate</name>
    </ligand>
</feature>
<evidence type="ECO:0000256" key="6">
    <source>
        <dbReference type="ARBA" id="ARBA00022741"/>
    </source>
</evidence>
<dbReference type="GO" id="GO:0006400">
    <property type="term" value="P:tRNA modification"/>
    <property type="evidence" value="ECO:0007669"/>
    <property type="project" value="TreeGrafter"/>
</dbReference>
<evidence type="ECO:0000256" key="7">
    <source>
        <dbReference type="ARBA" id="ARBA00022840"/>
    </source>
</evidence>
<dbReference type="RefSeq" id="WP_037543133.1">
    <property type="nucleotide sequence ID" value="NZ_BAAFIH010000005.1"/>
</dbReference>
<dbReference type="EMBL" id="QEIV01000454">
    <property type="protein sequence ID" value="PWZ98903.1"/>
    <property type="molecule type" value="Genomic_DNA"/>
</dbReference>
<keyword evidence="6 10" id="KW-0547">Nucleotide-binding</keyword>
<evidence type="ECO:0000313" key="14">
    <source>
        <dbReference type="EMBL" id="PWZ98903.1"/>
    </source>
</evidence>
<evidence type="ECO:0000256" key="5">
    <source>
        <dbReference type="ARBA" id="ARBA00022694"/>
    </source>
</evidence>
<comment type="caution">
    <text evidence="14">The sequence shown here is derived from an EMBL/GenBank/DDBJ whole genome shotgun (WGS) entry which is preliminary data.</text>
</comment>
<comment type="cofactor">
    <cofactor evidence="1 10">
        <name>Mg(2+)</name>
        <dbReference type="ChEBI" id="CHEBI:18420"/>
    </cofactor>
</comment>
<dbReference type="AlphaFoldDB" id="A0A317ZB74"/>
<comment type="function">
    <text evidence="2 10 12">Catalyzes the transfer of a dimethylallyl group onto the adenine at position 37 in tRNAs that read codons beginning with uridine, leading to the formation of N6-(dimethylallyl)adenosine (i(6)A).</text>
</comment>
<dbReference type="GO" id="GO:0052381">
    <property type="term" value="F:tRNA dimethylallyltransferase activity"/>
    <property type="evidence" value="ECO:0007669"/>
    <property type="project" value="UniProtKB-UniRule"/>
</dbReference>
<dbReference type="InterPro" id="IPR027417">
    <property type="entry name" value="P-loop_NTPase"/>
</dbReference>
<gene>
    <name evidence="10" type="primary">miaA</name>
    <name evidence="14" type="ORF">DD924_05595</name>
</gene>
<comment type="caution">
    <text evidence="10">Lacks conserved residue(s) required for the propagation of feature annotation.</text>
</comment>
<keyword evidence="8 10" id="KW-0460">Magnesium</keyword>
<evidence type="ECO:0000256" key="1">
    <source>
        <dbReference type="ARBA" id="ARBA00001946"/>
    </source>
</evidence>
<dbReference type="Gene3D" id="1.10.20.140">
    <property type="match status" value="1"/>
</dbReference>
<name>A0A317ZB74_STAPS</name>
<dbReference type="Pfam" id="PF01715">
    <property type="entry name" value="IPPT"/>
    <property type="match status" value="1"/>
</dbReference>
<evidence type="ECO:0000256" key="10">
    <source>
        <dbReference type="HAMAP-Rule" id="MF_00185"/>
    </source>
</evidence>
<dbReference type="InterPro" id="IPR018022">
    <property type="entry name" value="IPT"/>
</dbReference>
<dbReference type="EC" id="2.5.1.75" evidence="10"/>
<evidence type="ECO:0000256" key="13">
    <source>
        <dbReference type="RuleBase" id="RU003785"/>
    </source>
</evidence>
<comment type="subunit">
    <text evidence="10">Monomer.</text>
</comment>